<accession>A0A6A3PK18</accession>
<evidence type="ECO:0000313" key="2">
    <source>
        <dbReference type="EMBL" id="KAE9053120.1"/>
    </source>
</evidence>
<feature type="region of interest" description="Disordered" evidence="1">
    <location>
        <begin position="1"/>
        <end position="135"/>
    </location>
</feature>
<organism evidence="2 3">
    <name type="scientific">Phytophthora fragariae</name>
    <dbReference type="NCBI Taxonomy" id="53985"/>
    <lineage>
        <taxon>Eukaryota</taxon>
        <taxon>Sar</taxon>
        <taxon>Stramenopiles</taxon>
        <taxon>Oomycota</taxon>
        <taxon>Peronosporomycetes</taxon>
        <taxon>Peronosporales</taxon>
        <taxon>Peronosporaceae</taxon>
        <taxon>Phytophthora</taxon>
    </lineage>
</organism>
<evidence type="ECO:0000313" key="3">
    <source>
        <dbReference type="Proteomes" id="UP000441208"/>
    </source>
</evidence>
<feature type="compositionally biased region" description="Basic and acidic residues" evidence="1">
    <location>
        <begin position="16"/>
        <end position="43"/>
    </location>
</feature>
<comment type="caution">
    <text evidence="2">The sequence shown here is derived from an EMBL/GenBank/DDBJ whole genome shotgun (WGS) entry which is preliminary data.</text>
</comment>
<sequence length="135" mass="15504">KSPNKRSQGFLFEKPTLPKEWEQHSPTRLQSEERKAEDKKDPYRVQGQRNEPNMQEENKCEDDVDMEDTEGETKTDLLETMEDPEKQHGGKKDDGGNVDTEATVDIGGSTNEDANAEHLQRSENTQWTKVDRGRD</sequence>
<feature type="non-terminal residue" evidence="2">
    <location>
        <position position="1"/>
    </location>
</feature>
<evidence type="ECO:0000256" key="1">
    <source>
        <dbReference type="SAM" id="MobiDB-lite"/>
    </source>
</evidence>
<protein>
    <submittedName>
        <fullName evidence="2">Uncharacterized protein</fullName>
    </submittedName>
</protein>
<dbReference type="EMBL" id="QXFZ01011554">
    <property type="protein sequence ID" value="KAE9053120.1"/>
    <property type="molecule type" value="Genomic_DNA"/>
</dbReference>
<gene>
    <name evidence="2" type="ORF">PF007_g33036</name>
</gene>
<reference evidence="2 3" key="1">
    <citation type="submission" date="2018-08" db="EMBL/GenBank/DDBJ databases">
        <title>Genomic investigation of the strawberry pathogen Phytophthora fragariae indicates pathogenicity is determined by transcriptional variation in three key races.</title>
        <authorList>
            <person name="Adams T.M."/>
            <person name="Armitage A.D."/>
            <person name="Sobczyk M.K."/>
            <person name="Bates H.J."/>
            <person name="Dunwell J.M."/>
            <person name="Nellist C.F."/>
            <person name="Harrison R.J."/>
        </authorList>
    </citation>
    <scope>NUCLEOTIDE SEQUENCE [LARGE SCALE GENOMIC DNA]</scope>
    <source>
        <strain evidence="2 3">NOV-71</strain>
    </source>
</reference>
<feature type="compositionally biased region" description="Basic and acidic residues" evidence="1">
    <location>
        <begin position="71"/>
        <end position="95"/>
    </location>
</feature>
<dbReference type="Proteomes" id="UP000441208">
    <property type="component" value="Unassembled WGS sequence"/>
</dbReference>
<dbReference type="AlphaFoldDB" id="A0A6A3PK18"/>
<proteinExistence type="predicted"/>
<feature type="compositionally biased region" description="Acidic residues" evidence="1">
    <location>
        <begin position="59"/>
        <end position="70"/>
    </location>
</feature>
<name>A0A6A3PK18_9STRA</name>